<evidence type="ECO:0000259" key="3">
    <source>
        <dbReference type="PROSITE" id="PS50042"/>
    </source>
</evidence>
<keyword evidence="2" id="KW-0010">Activator</keyword>
<gene>
    <name evidence="4" type="ORF">SHJJP9002_002426</name>
</gene>
<evidence type="ECO:0000256" key="2">
    <source>
        <dbReference type="ARBA" id="ARBA00023159"/>
    </source>
</evidence>
<name>A0ABZ2WER6_9STAP</name>
<dbReference type="InterPro" id="IPR014710">
    <property type="entry name" value="RmlC-like_jellyroll"/>
</dbReference>
<evidence type="ECO:0000313" key="5">
    <source>
        <dbReference type="Proteomes" id="UP001468345"/>
    </source>
</evidence>
<reference evidence="4 5" key="1">
    <citation type="journal article" date="2024" name="ISME J.">
        <title>Staphylococcus epidermidis bacteriocin A37 kills natural competitors with a unique mechanism of action.</title>
        <authorList>
            <person name="Puls J.S."/>
            <person name="Winnerling B."/>
            <person name="Power J.J."/>
            <person name="Kruger A.M."/>
            <person name="Brajtenbach D."/>
            <person name="Johnson M."/>
            <person name="Bilici K."/>
            <person name="Camus L."/>
            <person name="Fliesswasser T."/>
            <person name="Schneider T."/>
            <person name="Sahl H.G."/>
            <person name="Ghosal D."/>
            <person name="Kubitscheck U."/>
            <person name="Heilbronner S."/>
            <person name="Grein F."/>
        </authorList>
    </citation>
    <scope>NUCLEOTIDE SEQUENCE [LARGE SCALE GENOMIC DNA]</scope>
    <source>
        <strain evidence="4 5">SCK7</strain>
    </source>
</reference>
<dbReference type="EMBL" id="CP133006">
    <property type="protein sequence ID" value="WZG10408.1"/>
    <property type="molecule type" value="Genomic_DNA"/>
</dbReference>
<dbReference type="PROSITE" id="PS50042">
    <property type="entry name" value="CNMP_BINDING_3"/>
    <property type="match status" value="1"/>
</dbReference>
<dbReference type="Proteomes" id="UP001468345">
    <property type="component" value="Chromosome"/>
</dbReference>
<dbReference type="SUPFAM" id="SSF51206">
    <property type="entry name" value="cAMP-binding domain-like"/>
    <property type="match status" value="1"/>
</dbReference>
<sequence>MKHTLLNILRNVKTEKIKFSNNDIIIEPYQNKNSLYYIIEGKAKIYEEHENGNISLIQYLCAGDFIGELYLLGIEEESKLIKSHGDSVLYQIKGNEFYDKLYNDIYFMQLLSQFLGRKLLHRTHHYTEIQQYHFTHCFVRYIQDMNVEGYILKGFVQLSQYLDVSYRHLMHVLNELKRNGALEKVNGNYCIKDKEKLKYFL</sequence>
<dbReference type="InterPro" id="IPR036390">
    <property type="entry name" value="WH_DNA-bd_sf"/>
</dbReference>
<dbReference type="RefSeq" id="WP_341636567.1">
    <property type="nucleotide sequence ID" value="NZ_CP133006.1"/>
</dbReference>
<dbReference type="CDD" id="cd00038">
    <property type="entry name" value="CAP_ED"/>
    <property type="match status" value="1"/>
</dbReference>
<dbReference type="InterPro" id="IPR018490">
    <property type="entry name" value="cNMP-bd_dom_sf"/>
</dbReference>
<feature type="domain" description="Cyclic nucleotide-binding" evidence="3">
    <location>
        <begin position="1"/>
        <end position="97"/>
    </location>
</feature>
<organism evidence="4 5">
    <name type="scientific">Staphylococcus casei</name>
    <dbReference type="NCBI Taxonomy" id="201828"/>
    <lineage>
        <taxon>Bacteria</taxon>
        <taxon>Bacillati</taxon>
        <taxon>Bacillota</taxon>
        <taxon>Bacilli</taxon>
        <taxon>Bacillales</taxon>
        <taxon>Staphylococcaceae</taxon>
        <taxon>Staphylococcus</taxon>
    </lineage>
</organism>
<dbReference type="Gene3D" id="2.60.120.10">
    <property type="entry name" value="Jelly Rolls"/>
    <property type="match status" value="1"/>
</dbReference>
<evidence type="ECO:0000256" key="1">
    <source>
        <dbReference type="ARBA" id="ARBA00020091"/>
    </source>
</evidence>
<proteinExistence type="predicted"/>
<dbReference type="SUPFAM" id="SSF46785">
    <property type="entry name" value="Winged helix' DNA-binding domain"/>
    <property type="match status" value="1"/>
</dbReference>
<protein>
    <recommendedName>
        <fullName evidence="1">HTH-type transcriptional regulator ArcR</fullName>
    </recommendedName>
</protein>
<dbReference type="Pfam" id="PF00027">
    <property type="entry name" value="cNMP_binding"/>
    <property type="match status" value="1"/>
</dbReference>
<dbReference type="InterPro" id="IPR000595">
    <property type="entry name" value="cNMP-bd_dom"/>
</dbReference>
<evidence type="ECO:0000313" key="4">
    <source>
        <dbReference type="EMBL" id="WZG10408.1"/>
    </source>
</evidence>
<accession>A0ABZ2WER6</accession>
<keyword evidence="5" id="KW-1185">Reference proteome</keyword>